<dbReference type="AlphaFoldDB" id="A0A7R9AMJ6"/>
<organism evidence="1">
    <name type="scientific">Timema shepardi</name>
    <name type="common">Walking stick</name>
    <dbReference type="NCBI Taxonomy" id="629360"/>
    <lineage>
        <taxon>Eukaryota</taxon>
        <taxon>Metazoa</taxon>
        <taxon>Ecdysozoa</taxon>
        <taxon>Arthropoda</taxon>
        <taxon>Hexapoda</taxon>
        <taxon>Insecta</taxon>
        <taxon>Pterygota</taxon>
        <taxon>Neoptera</taxon>
        <taxon>Polyneoptera</taxon>
        <taxon>Phasmatodea</taxon>
        <taxon>Timematodea</taxon>
        <taxon>Timematoidea</taxon>
        <taxon>Timematidae</taxon>
        <taxon>Timema</taxon>
    </lineage>
</organism>
<accession>A0A7R9AMJ6</accession>
<dbReference type="EMBL" id="OC000291">
    <property type="protein sequence ID" value="CAD7256801.1"/>
    <property type="molecule type" value="Genomic_DNA"/>
</dbReference>
<protein>
    <submittedName>
        <fullName evidence="1">Uncharacterized protein</fullName>
    </submittedName>
</protein>
<sequence length="176" mass="19785">MSSPMASLELNDSSQLTSDTQHLGYYVNLLKHNLMKPIHNVRENSPEGAGTFLSSDFSSFFAPKASSRDNRKTMVQIQTKRGATIYWIADNREAMVQIQTKRGATIYWIADNRVAMAQHDFTDIWDAELFDYDTCPSGQPSDEKTANFIRSQRGKGKNTGVFPCSNCGKMFLEQGL</sequence>
<reference evidence="1" key="1">
    <citation type="submission" date="2020-11" db="EMBL/GenBank/DDBJ databases">
        <authorList>
            <person name="Tran Van P."/>
        </authorList>
    </citation>
    <scope>NUCLEOTIDE SEQUENCE</scope>
</reference>
<proteinExistence type="predicted"/>
<gene>
    <name evidence="1" type="ORF">TSIB3V08_LOCUS1076</name>
</gene>
<name>A0A7R9AMJ6_TIMSH</name>
<evidence type="ECO:0000313" key="1">
    <source>
        <dbReference type="EMBL" id="CAD7256801.1"/>
    </source>
</evidence>